<evidence type="ECO:0000313" key="6">
    <source>
        <dbReference type="Proteomes" id="UP001353858"/>
    </source>
</evidence>
<reference evidence="6" key="1">
    <citation type="submission" date="2023-01" db="EMBL/GenBank/DDBJ databases">
        <title>Key to firefly adult light organ development and bioluminescence: homeobox transcription factors regulate luciferase expression and transportation to peroxisome.</title>
        <authorList>
            <person name="Fu X."/>
        </authorList>
    </citation>
    <scope>NUCLEOTIDE SEQUENCE [LARGE SCALE GENOMIC DNA]</scope>
</reference>
<evidence type="ECO:0000256" key="3">
    <source>
        <dbReference type="ARBA" id="ARBA00022737"/>
    </source>
</evidence>
<evidence type="ECO:0008006" key="7">
    <source>
        <dbReference type="Google" id="ProtNLM"/>
    </source>
</evidence>
<evidence type="ECO:0000256" key="4">
    <source>
        <dbReference type="SAM" id="SignalP"/>
    </source>
</evidence>
<evidence type="ECO:0000313" key="5">
    <source>
        <dbReference type="EMBL" id="KAK4874428.1"/>
    </source>
</evidence>
<keyword evidence="6" id="KW-1185">Reference proteome</keyword>
<dbReference type="InterPro" id="IPR050328">
    <property type="entry name" value="Dev_Immune_Receptor"/>
</dbReference>
<dbReference type="Proteomes" id="UP001353858">
    <property type="component" value="Unassembled WGS sequence"/>
</dbReference>
<dbReference type="PROSITE" id="PS51450">
    <property type="entry name" value="LRR"/>
    <property type="match status" value="2"/>
</dbReference>
<evidence type="ECO:0000256" key="1">
    <source>
        <dbReference type="ARBA" id="ARBA00022614"/>
    </source>
</evidence>
<dbReference type="AlphaFoldDB" id="A0AAN7QDG3"/>
<dbReference type="GO" id="GO:0005615">
    <property type="term" value="C:extracellular space"/>
    <property type="evidence" value="ECO:0007669"/>
    <property type="project" value="TreeGrafter"/>
</dbReference>
<dbReference type="InterPro" id="IPR032675">
    <property type="entry name" value="LRR_dom_sf"/>
</dbReference>
<gene>
    <name evidence="5" type="ORF">RN001_013788</name>
</gene>
<sequence>MANYYLNNKINVFWALLLTVQICKCCNSVPGCLYYSNSRKYSCSGTLWKDKVDNLNIEEKESIRTLEICNLKKEFLNVHKASIRFPYLTNVTIWQGNVSTITGTFSSSNQIKVLQLRSLGITHLPSKLLSSLPNLEVLDLSGNGLQLLDNKTVQEINRIPKSNISYNQWNCSLNLDWTLKLDEKIIKNVNDFNCYEKPYKGKPLISIAHFKKNVQMNCPSKCDCTLSDVVRDPSNFKLEPIIEVNCSARNFIDFPSVLPEKTKILLLDRNNIQSLTPLISNPIYKDIQDLNLDNNFIDSIEDLEGSYWFLHFRSLSLRNNQLLQLPTYALDNALQLNPNMPAAVRLFLGGNPWKCDCAFIPSFQDLLRKYESQIFDIDEIKCSYVKGDTNSYSLISELSRSAVCRLPSDYSIHTLDLVNGVLASLIVLILAKLAYDYYHFKKTGRLPWIVTKIP</sequence>
<evidence type="ECO:0000256" key="2">
    <source>
        <dbReference type="ARBA" id="ARBA00022729"/>
    </source>
</evidence>
<dbReference type="InterPro" id="IPR003591">
    <property type="entry name" value="Leu-rich_rpt_typical-subtyp"/>
</dbReference>
<feature type="chain" id="PRO_5042998020" description="Protein singed wings 2" evidence="4">
    <location>
        <begin position="26"/>
        <end position="454"/>
    </location>
</feature>
<keyword evidence="2 4" id="KW-0732">Signal</keyword>
<protein>
    <recommendedName>
        <fullName evidence="7">Protein singed wings 2</fullName>
    </recommendedName>
</protein>
<proteinExistence type="predicted"/>
<dbReference type="PANTHER" id="PTHR24373:SF370">
    <property type="entry name" value="FISH-LIPS, ISOFORM E"/>
    <property type="match status" value="1"/>
</dbReference>
<dbReference type="Gene3D" id="3.80.10.10">
    <property type="entry name" value="Ribonuclease Inhibitor"/>
    <property type="match status" value="2"/>
</dbReference>
<dbReference type="SUPFAM" id="SSF52058">
    <property type="entry name" value="L domain-like"/>
    <property type="match status" value="1"/>
</dbReference>
<dbReference type="InterPro" id="IPR001611">
    <property type="entry name" value="Leu-rich_rpt"/>
</dbReference>
<dbReference type="EMBL" id="JARPUR010000006">
    <property type="protein sequence ID" value="KAK4874428.1"/>
    <property type="molecule type" value="Genomic_DNA"/>
</dbReference>
<dbReference type="PANTHER" id="PTHR24373">
    <property type="entry name" value="SLIT RELATED LEUCINE-RICH REPEAT NEURONAL PROTEIN"/>
    <property type="match status" value="1"/>
</dbReference>
<comment type="caution">
    <text evidence="5">The sequence shown here is derived from an EMBL/GenBank/DDBJ whole genome shotgun (WGS) entry which is preliminary data.</text>
</comment>
<organism evidence="5 6">
    <name type="scientific">Aquatica leii</name>
    <dbReference type="NCBI Taxonomy" id="1421715"/>
    <lineage>
        <taxon>Eukaryota</taxon>
        <taxon>Metazoa</taxon>
        <taxon>Ecdysozoa</taxon>
        <taxon>Arthropoda</taxon>
        <taxon>Hexapoda</taxon>
        <taxon>Insecta</taxon>
        <taxon>Pterygota</taxon>
        <taxon>Neoptera</taxon>
        <taxon>Endopterygota</taxon>
        <taxon>Coleoptera</taxon>
        <taxon>Polyphaga</taxon>
        <taxon>Elateriformia</taxon>
        <taxon>Elateroidea</taxon>
        <taxon>Lampyridae</taxon>
        <taxon>Luciolinae</taxon>
        <taxon>Aquatica</taxon>
    </lineage>
</organism>
<accession>A0AAN7QDG3</accession>
<feature type="signal peptide" evidence="4">
    <location>
        <begin position="1"/>
        <end position="25"/>
    </location>
</feature>
<dbReference type="SMART" id="SM00369">
    <property type="entry name" value="LRR_TYP"/>
    <property type="match status" value="2"/>
</dbReference>
<keyword evidence="3" id="KW-0677">Repeat</keyword>
<dbReference type="GO" id="GO:0031012">
    <property type="term" value="C:extracellular matrix"/>
    <property type="evidence" value="ECO:0007669"/>
    <property type="project" value="TreeGrafter"/>
</dbReference>
<keyword evidence="1" id="KW-0433">Leucine-rich repeat</keyword>
<name>A0AAN7QDG3_9COLE</name>